<sequence length="422" mass="47752">MCNTNMSVSTDVATSQIPASEQETLVGIFKSFLFQVIFYLGQYIMTKRLYDEKQQHIVYCSNDLLGDLFGVPSFSVKEHRKIYTMIYRNLVVVNQQESSDSGTSVSENRCHLEGGSDQKDPVQELQEEKPSSSSLVSRPSTSSRRRAISETEENSDELSSERQRKRHKSDSISLSFDESLALCVIREICCERSSSSESTGTPSNPVYRVTVYQAEESDTDSFEEDPEISLADYWKCTSCNEMNPPLPPHCNRCWALRENWLPEDKGKDRGDISEKAKLENSTQAEEGFDVPDCKKTTVNDSKESCVEENDDKITQVSQSQESEDYSQPSTSNSIIYSSQEDVKEFEREETQDKEESMESSFPLNATEPCVICQGRPKNGCIVHGKTGHLMACFTCAKKLKKRNKPCPVCRQPIQMIVLTYFP</sequence>
<evidence type="ECO:0000256" key="9">
    <source>
        <dbReference type="ARBA" id="ARBA00022553"/>
    </source>
</evidence>
<dbReference type="FunFam" id="2.30.30.380:FF:000005">
    <property type="entry name" value="E3 ubiquitin-protein ligase Mdm2"/>
    <property type="match status" value="1"/>
</dbReference>
<dbReference type="InterPro" id="IPR044080">
    <property type="entry name" value="MDM2_mRING-HC-C2H2C4"/>
</dbReference>
<dbReference type="FunFam" id="3.30.40.10:FF:000076">
    <property type="entry name" value="E3 ubiquitin-protein ligase Mdm2"/>
    <property type="match status" value="1"/>
</dbReference>
<proteinExistence type="inferred from homology"/>
<evidence type="ECO:0000256" key="12">
    <source>
        <dbReference type="ARBA" id="ARBA00022723"/>
    </source>
</evidence>
<keyword evidence="12" id="KW-0479">Metal-binding</keyword>
<accession>A0A8C8YVI0</accession>
<dbReference type="Gene3D" id="3.30.40.10">
    <property type="entry name" value="Zinc/RING finger domain, C3HC4 (zinc finger)"/>
    <property type="match status" value="1"/>
</dbReference>
<name>A0A8C8YVI0_PROSS</name>
<evidence type="ECO:0000256" key="16">
    <source>
        <dbReference type="ARBA" id="ARBA00022843"/>
    </source>
</evidence>
<dbReference type="Proteomes" id="UP000694414">
    <property type="component" value="Unplaced"/>
</dbReference>
<dbReference type="GO" id="GO:0006511">
    <property type="term" value="P:ubiquitin-dependent protein catabolic process"/>
    <property type="evidence" value="ECO:0007669"/>
    <property type="project" value="UniProtKB-ARBA"/>
</dbReference>
<dbReference type="SUPFAM" id="SSF57850">
    <property type="entry name" value="RING/U-box"/>
    <property type="match status" value="1"/>
</dbReference>
<feature type="compositionally biased region" description="Basic and acidic residues" evidence="23">
    <location>
        <begin position="340"/>
        <end position="356"/>
    </location>
</feature>
<keyword evidence="28" id="KW-1185">Reference proteome</keyword>
<dbReference type="InterPro" id="IPR036885">
    <property type="entry name" value="SWIB_MDM2_dom_sf"/>
</dbReference>
<feature type="compositionally biased region" description="Polar residues" evidence="23">
    <location>
        <begin position="314"/>
        <end position="339"/>
    </location>
</feature>
<dbReference type="EC" id="2.3.2.27" evidence="6"/>
<dbReference type="InterPro" id="IPR013083">
    <property type="entry name" value="Znf_RING/FYVE/PHD"/>
</dbReference>
<feature type="compositionally biased region" description="Basic and acidic residues" evidence="23">
    <location>
        <begin position="108"/>
        <end position="130"/>
    </location>
</feature>
<dbReference type="PROSITE" id="PS51925">
    <property type="entry name" value="SWIB_MDM2"/>
    <property type="match status" value="1"/>
</dbReference>
<keyword evidence="15" id="KW-0862">Zinc</keyword>
<dbReference type="GO" id="GO:0016567">
    <property type="term" value="P:protein ubiquitination"/>
    <property type="evidence" value="ECO:0007669"/>
    <property type="project" value="TreeGrafter"/>
</dbReference>
<dbReference type="GO" id="GO:0002039">
    <property type="term" value="F:p53 binding"/>
    <property type="evidence" value="ECO:0007669"/>
    <property type="project" value="TreeGrafter"/>
</dbReference>
<evidence type="ECO:0000256" key="18">
    <source>
        <dbReference type="ARBA" id="ARBA00030148"/>
    </source>
</evidence>
<dbReference type="InterPro" id="IPR036443">
    <property type="entry name" value="Znf_RanBP2_sf"/>
</dbReference>
<feature type="compositionally biased region" description="Polar residues" evidence="23">
    <location>
        <begin position="98"/>
        <end position="107"/>
    </location>
</feature>
<reference evidence="27" key="2">
    <citation type="submission" date="2025-09" db="UniProtKB">
        <authorList>
            <consortium name="Ensembl"/>
        </authorList>
    </citation>
    <scope>IDENTIFICATION</scope>
</reference>
<evidence type="ECO:0000256" key="20">
    <source>
        <dbReference type="ARBA" id="ARBA00032811"/>
    </source>
</evidence>
<dbReference type="GO" id="GO:0005730">
    <property type="term" value="C:nucleolus"/>
    <property type="evidence" value="ECO:0007669"/>
    <property type="project" value="UniProtKB-SubCell"/>
</dbReference>
<dbReference type="CDD" id="cd16783">
    <property type="entry name" value="mRING-HC-C2H2C4_MDM2"/>
    <property type="match status" value="1"/>
</dbReference>
<dbReference type="InterPro" id="IPR001876">
    <property type="entry name" value="Znf_RanBP2"/>
</dbReference>
<keyword evidence="10" id="KW-0808">Transferase</keyword>
<dbReference type="GO" id="GO:0043066">
    <property type="term" value="P:negative regulation of apoptotic process"/>
    <property type="evidence" value="ECO:0007669"/>
    <property type="project" value="InterPro"/>
</dbReference>
<evidence type="ECO:0000256" key="13">
    <source>
        <dbReference type="ARBA" id="ARBA00022771"/>
    </source>
</evidence>
<keyword evidence="11" id="KW-0053">Apoptosis</keyword>
<feature type="domain" description="RanBP2-type" evidence="25">
    <location>
        <begin position="230"/>
        <end position="259"/>
    </location>
</feature>
<dbReference type="Ensembl" id="ENSPSMT00000006047.1">
    <property type="protein sequence ID" value="ENSPSMP00000005041.1"/>
    <property type="gene ID" value="ENSPSMG00000003389.1"/>
</dbReference>
<dbReference type="InterPro" id="IPR001841">
    <property type="entry name" value="Znf_RING"/>
</dbReference>
<feature type="domain" description="RING-type" evidence="24">
    <location>
        <begin position="369"/>
        <end position="410"/>
    </location>
</feature>
<evidence type="ECO:0000313" key="28">
    <source>
        <dbReference type="Proteomes" id="UP000694414"/>
    </source>
</evidence>
<feature type="compositionally biased region" description="Basic and acidic residues" evidence="23">
    <location>
        <begin position="291"/>
        <end position="305"/>
    </location>
</feature>
<dbReference type="InterPro" id="IPR028340">
    <property type="entry name" value="Mdm2"/>
</dbReference>
<dbReference type="GO" id="GO:0008270">
    <property type="term" value="F:zinc ion binding"/>
    <property type="evidence" value="ECO:0007669"/>
    <property type="project" value="UniProtKB-KW"/>
</dbReference>
<dbReference type="InterPro" id="IPR016495">
    <property type="entry name" value="p53_neg-reg_MDM_2/4"/>
</dbReference>
<evidence type="ECO:0000256" key="23">
    <source>
        <dbReference type="SAM" id="MobiDB-lite"/>
    </source>
</evidence>
<evidence type="ECO:0000256" key="11">
    <source>
        <dbReference type="ARBA" id="ARBA00022703"/>
    </source>
</evidence>
<dbReference type="GO" id="GO:0061630">
    <property type="term" value="F:ubiquitin protein ligase activity"/>
    <property type="evidence" value="ECO:0007669"/>
    <property type="project" value="UniProtKB-EC"/>
</dbReference>
<dbReference type="Gene3D" id="2.30.30.380">
    <property type="entry name" value="Zn-finger domain of Sec23/24"/>
    <property type="match status" value="1"/>
</dbReference>
<evidence type="ECO:0000256" key="19">
    <source>
        <dbReference type="ARBA" id="ARBA00032614"/>
    </source>
</evidence>
<dbReference type="PIRSF" id="PIRSF006748">
    <property type="entry name" value="p53_MDM_2/4"/>
    <property type="match status" value="1"/>
</dbReference>
<dbReference type="PANTHER" id="PTHR46858">
    <property type="entry name" value="OS05G0521000 PROTEIN"/>
    <property type="match status" value="1"/>
</dbReference>
<comment type="subcellular location">
    <subcellularLocation>
        <location evidence="2">Cytoplasm</location>
    </subcellularLocation>
    <subcellularLocation>
        <location evidence="3">Nucleus</location>
        <location evidence="3">Nucleolus</location>
    </subcellularLocation>
    <subcellularLocation>
        <location evidence="4">Nucleus</location>
        <location evidence="4">Nucleoplasm</location>
    </subcellularLocation>
</comment>
<dbReference type="SUPFAM" id="SSF47592">
    <property type="entry name" value="SWIB/MDM2 domain"/>
    <property type="match status" value="1"/>
</dbReference>
<dbReference type="GO" id="GO:0006915">
    <property type="term" value="P:apoptotic process"/>
    <property type="evidence" value="ECO:0007669"/>
    <property type="project" value="UniProtKB-KW"/>
</dbReference>
<dbReference type="GO" id="GO:0005829">
    <property type="term" value="C:cytosol"/>
    <property type="evidence" value="ECO:0007669"/>
    <property type="project" value="UniProtKB-ARBA"/>
</dbReference>
<evidence type="ECO:0000256" key="5">
    <source>
        <dbReference type="ARBA" id="ARBA00005803"/>
    </source>
</evidence>
<evidence type="ECO:0000259" key="24">
    <source>
        <dbReference type="PROSITE" id="PS50089"/>
    </source>
</evidence>
<keyword evidence="8" id="KW-0963">Cytoplasm</keyword>
<dbReference type="InterPro" id="IPR003121">
    <property type="entry name" value="SWIB_MDM2_domain"/>
</dbReference>
<keyword evidence="14" id="KW-0833">Ubl conjugation pathway</keyword>
<feature type="region of interest" description="Disordered" evidence="23">
    <location>
        <begin position="98"/>
        <end position="170"/>
    </location>
</feature>
<dbReference type="PIRSF" id="PIRSF500700">
    <property type="entry name" value="MDM2"/>
    <property type="match status" value="1"/>
</dbReference>
<dbReference type="GO" id="GO:0005654">
    <property type="term" value="C:nucleoplasm"/>
    <property type="evidence" value="ECO:0007669"/>
    <property type="project" value="UniProtKB-SubCell"/>
</dbReference>
<organism evidence="27 28">
    <name type="scientific">Prolemur simus</name>
    <name type="common">Greater bamboo lemur</name>
    <name type="synonym">Hapalemur simus</name>
    <dbReference type="NCBI Taxonomy" id="1328070"/>
    <lineage>
        <taxon>Eukaryota</taxon>
        <taxon>Metazoa</taxon>
        <taxon>Chordata</taxon>
        <taxon>Craniata</taxon>
        <taxon>Vertebrata</taxon>
        <taxon>Euteleostomi</taxon>
        <taxon>Mammalia</taxon>
        <taxon>Eutheria</taxon>
        <taxon>Euarchontoglires</taxon>
        <taxon>Primates</taxon>
        <taxon>Strepsirrhini</taxon>
        <taxon>Lemuriformes</taxon>
        <taxon>Lemuridae</taxon>
        <taxon>Prolemur</taxon>
    </lineage>
</organism>
<evidence type="ECO:0000256" key="3">
    <source>
        <dbReference type="ARBA" id="ARBA00004604"/>
    </source>
</evidence>
<evidence type="ECO:0000256" key="1">
    <source>
        <dbReference type="ARBA" id="ARBA00000900"/>
    </source>
</evidence>
<evidence type="ECO:0000256" key="15">
    <source>
        <dbReference type="ARBA" id="ARBA00022833"/>
    </source>
</evidence>
<evidence type="ECO:0000256" key="2">
    <source>
        <dbReference type="ARBA" id="ARBA00004496"/>
    </source>
</evidence>
<dbReference type="GO" id="GO:0045931">
    <property type="term" value="P:positive regulation of mitotic cell cycle"/>
    <property type="evidence" value="ECO:0007669"/>
    <property type="project" value="UniProtKB-ARBA"/>
</dbReference>
<dbReference type="AlphaFoldDB" id="A0A8C8YVI0"/>
<protein>
    <recommendedName>
        <fullName evidence="7">E3 ubiquitin-protein ligase Mdm2</fullName>
        <ecNumber evidence="6">2.3.2.27</ecNumber>
    </recommendedName>
    <alternativeName>
        <fullName evidence="20">Double minute 2 protein</fullName>
    </alternativeName>
    <alternativeName>
        <fullName evidence="21">Oncoprotein Mdm2</fullName>
    </alternativeName>
    <alternativeName>
        <fullName evidence="19">RING-type E3 ubiquitin transferase Mdm2</fullName>
    </alternativeName>
    <alternativeName>
        <fullName evidence="18">p53-binding protein Mdm2</fullName>
    </alternativeName>
</protein>
<dbReference type="Pfam" id="PF13920">
    <property type="entry name" value="zf-C3HC4_3"/>
    <property type="match status" value="1"/>
</dbReference>
<keyword evidence="9" id="KW-0597">Phosphoprotein</keyword>
<evidence type="ECO:0000256" key="8">
    <source>
        <dbReference type="ARBA" id="ARBA00022490"/>
    </source>
</evidence>
<evidence type="ECO:0000259" key="25">
    <source>
        <dbReference type="PROSITE" id="PS50199"/>
    </source>
</evidence>
<evidence type="ECO:0000313" key="27">
    <source>
        <dbReference type="Ensembl" id="ENSPSMP00000005041.1"/>
    </source>
</evidence>
<evidence type="ECO:0000256" key="17">
    <source>
        <dbReference type="ARBA" id="ARBA00023242"/>
    </source>
</evidence>
<evidence type="ECO:0000256" key="21">
    <source>
        <dbReference type="ARBA" id="ARBA00083112"/>
    </source>
</evidence>
<comment type="similarity">
    <text evidence="5">Belongs to the MDM2/MDM4 family.</text>
</comment>
<dbReference type="GeneTree" id="ENSGT00530000063539"/>
<feature type="region of interest" description="Disordered" evidence="23">
    <location>
        <begin position="276"/>
        <end position="360"/>
    </location>
</feature>
<keyword evidence="16" id="KW-0832">Ubl conjugation</keyword>
<feature type="compositionally biased region" description="Low complexity" evidence="23">
    <location>
        <begin position="131"/>
        <end position="142"/>
    </location>
</feature>
<evidence type="ECO:0000259" key="26">
    <source>
        <dbReference type="PROSITE" id="PS51925"/>
    </source>
</evidence>
<feature type="domain" description="DM2" evidence="26">
    <location>
        <begin position="11"/>
        <end position="92"/>
    </location>
</feature>
<dbReference type="Pfam" id="PF00641">
    <property type="entry name" value="Zn_ribbon_RanBP"/>
    <property type="match status" value="1"/>
</dbReference>
<evidence type="ECO:0000256" key="22">
    <source>
        <dbReference type="PROSITE-ProRule" id="PRU00322"/>
    </source>
</evidence>
<evidence type="ECO:0000256" key="7">
    <source>
        <dbReference type="ARBA" id="ARBA00018786"/>
    </source>
</evidence>
<dbReference type="Gene3D" id="1.10.245.10">
    <property type="entry name" value="SWIB/MDM2 domain"/>
    <property type="match status" value="1"/>
</dbReference>
<dbReference type="PROSITE" id="PS50089">
    <property type="entry name" value="ZF_RING_2"/>
    <property type="match status" value="1"/>
</dbReference>
<keyword evidence="17" id="KW-0539">Nucleus</keyword>
<comment type="catalytic activity">
    <reaction evidence="1">
        <text>S-ubiquitinyl-[E2 ubiquitin-conjugating enzyme]-L-cysteine + [acceptor protein]-L-lysine = [E2 ubiquitin-conjugating enzyme]-L-cysteine + N(6)-ubiquitinyl-[acceptor protein]-L-lysine.</text>
        <dbReference type="EC" id="2.3.2.27"/>
    </reaction>
</comment>
<evidence type="ECO:0000256" key="10">
    <source>
        <dbReference type="ARBA" id="ARBA00022679"/>
    </source>
</evidence>
<dbReference type="PROSITE" id="PS01358">
    <property type="entry name" value="ZF_RANBP2_1"/>
    <property type="match status" value="1"/>
</dbReference>
<dbReference type="PANTHER" id="PTHR46858:SF13">
    <property type="entry name" value="E3 UBIQUITIN-PROTEIN LIGASE MDM2"/>
    <property type="match status" value="1"/>
</dbReference>
<reference evidence="27" key="1">
    <citation type="submission" date="2025-08" db="UniProtKB">
        <authorList>
            <consortium name="Ensembl"/>
        </authorList>
    </citation>
    <scope>IDENTIFICATION</scope>
</reference>
<evidence type="ECO:0000256" key="6">
    <source>
        <dbReference type="ARBA" id="ARBA00012483"/>
    </source>
</evidence>
<evidence type="ECO:0000256" key="14">
    <source>
        <dbReference type="ARBA" id="ARBA00022786"/>
    </source>
</evidence>
<dbReference type="GO" id="GO:0010468">
    <property type="term" value="P:regulation of gene expression"/>
    <property type="evidence" value="ECO:0007669"/>
    <property type="project" value="TreeGrafter"/>
</dbReference>
<keyword evidence="13 22" id="KW-0863">Zinc-finger</keyword>
<dbReference type="SUPFAM" id="SSF90209">
    <property type="entry name" value="Ran binding protein zinc finger-like"/>
    <property type="match status" value="1"/>
</dbReference>
<dbReference type="PROSITE" id="PS50199">
    <property type="entry name" value="ZF_RANBP2_2"/>
    <property type="match status" value="1"/>
</dbReference>
<dbReference type="GO" id="GO:0042802">
    <property type="term" value="F:identical protein binding"/>
    <property type="evidence" value="ECO:0007669"/>
    <property type="project" value="InterPro"/>
</dbReference>
<evidence type="ECO:0000256" key="4">
    <source>
        <dbReference type="ARBA" id="ARBA00004642"/>
    </source>
</evidence>